<accession>A0A0F4Z0F1</accession>
<dbReference type="AlphaFoldDB" id="A0A0F4Z0F1"/>
<protein>
    <submittedName>
        <fullName evidence="3">Endochitinase</fullName>
    </submittedName>
</protein>
<dbReference type="PROSITE" id="PS51910">
    <property type="entry name" value="GH18_2"/>
    <property type="match status" value="1"/>
</dbReference>
<name>A0A0F4Z0F1_RASE3</name>
<dbReference type="OrthoDB" id="76388at2759"/>
<evidence type="ECO:0000259" key="2">
    <source>
        <dbReference type="PROSITE" id="PS51910"/>
    </source>
</evidence>
<keyword evidence="4" id="KW-1185">Reference proteome</keyword>
<dbReference type="InterPro" id="IPR029070">
    <property type="entry name" value="Chitinase_insertion_sf"/>
</dbReference>
<comment type="caution">
    <text evidence="3">The sequence shown here is derived from an EMBL/GenBank/DDBJ whole genome shotgun (WGS) entry which is preliminary data.</text>
</comment>
<dbReference type="STRING" id="1408163.A0A0F4Z0F1"/>
<evidence type="ECO:0000256" key="1">
    <source>
        <dbReference type="ARBA" id="ARBA00008682"/>
    </source>
</evidence>
<gene>
    <name evidence="3" type="ORF">T310_2597</name>
</gene>
<dbReference type="GeneID" id="25314948"/>
<dbReference type="RefSeq" id="XP_013329955.1">
    <property type="nucleotide sequence ID" value="XM_013474501.1"/>
</dbReference>
<dbReference type="Gene3D" id="3.20.20.80">
    <property type="entry name" value="Glycosidases"/>
    <property type="match status" value="3"/>
</dbReference>
<dbReference type="EMBL" id="LASV01000103">
    <property type="protein sequence ID" value="KKA23343.1"/>
    <property type="molecule type" value="Genomic_DNA"/>
</dbReference>
<dbReference type="GO" id="GO:0005975">
    <property type="term" value="P:carbohydrate metabolic process"/>
    <property type="evidence" value="ECO:0007669"/>
    <property type="project" value="InterPro"/>
</dbReference>
<feature type="domain" description="GH18" evidence="2">
    <location>
        <begin position="125"/>
        <end position="201"/>
    </location>
</feature>
<comment type="similarity">
    <text evidence="1">Belongs to the glycosyl hydrolase 18 family. Chitinase class V subfamily.</text>
</comment>
<dbReference type="InterPro" id="IPR017853">
    <property type="entry name" value="GH"/>
</dbReference>
<proteinExistence type="inferred from homology"/>
<dbReference type="Pfam" id="PF00704">
    <property type="entry name" value="Glyco_hydro_18"/>
    <property type="match status" value="1"/>
</dbReference>
<dbReference type="SUPFAM" id="SSF51445">
    <property type="entry name" value="(Trans)glycosidases"/>
    <property type="match status" value="1"/>
</dbReference>
<reference evidence="3 4" key="1">
    <citation type="submission" date="2015-04" db="EMBL/GenBank/DDBJ databases">
        <authorList>
            <person name="Heijne W.H."/>
            <person name="Fedorova N.D."/>
            <person name="Nierman W.C."/>
            <person name="Vollebregt A.W."/>
            <person name="Zhao Z."/>
            <person name="Wu L."/>
            <person name="Kumar M."/>
            <person name="Stam H."/>
            <person name="van den Berg M.A."/>
            <person name="Pel H.J."/>
        </authorList>
    </citation>
    <scope>NUCLEOTIDE SEQUENCE [LARGE SCALE GENOMIC DNA]</scope>
    <source>
        <strain evidence="3 4">CBS 393.64</strain>
    </source>
</reference>
<dbReference type="InterPro" id="IPR001223">
    <property type="entry name" value="Glyco_hydro18_cat"/>
</dbReference>
<evidence type="ECO:0000313" key="4">
    <source>
        <dbReference type="Proteomes" id="UP000053958"/>
    </source>
</evidence>
<sequence length="201" mass="23078">MTFSICRTGKGVPLQDFDPRHTLLTRTFDTLIYVLYAFGNVDPTIREVQLPDPYADIQKHYPGDSWDEPRNNIWSRILDSMTLTLTRRPLSLLKMYLHSIPAVVQRPITWCCFYGKLWTGTLRSPSNYQSLHLAEMDQYIDFWNLMAYDYSTPFNTDQAIAFYISNGVDPSKINLGIPLYDRSFLNTEGPGTSYNSVGPGK</sequence>
<dbReference type="Proteomes" id="UP000053958">
    <property type="component" value="Unassembled WGS sequence"/>
</dbReference>
<evidence type="ECO:0000313" key="3">
    <source>
        <dbReference type="EMBL" id="KKA23343.1"/>
    </source>
</evidence>
<organism evidence="3 4">
    <name type="scientific">Rasamsonia emersonii (strain ATCC 16479 / CBS 393.64 / IMI 116815)</name>
    <dbReference type="NCBI Taxonomy" id="1408163"/>
    <lineage>
        <taxon>Eukaryota</taxon>
        <taxon>Fungi</taxon>
        <taxon>Dikarya</taxon>
        <taxon>Ascomycota</taxon>
        <taxon>Pezizomycotina</taxon>
        <taxon>Eurotiomycetes</taxon>
        <taxon>Eurotiomycetidae</taxon>
        <taxon>Eurotiales</taxon>
        <taxon>Trichocomaceae</taxon>
        <taxon>Rasamsonia</taxon>
    </lineage>
</organism>
<dbReference type="Gene3D" id="3.10.50.10">
    <property type="match status" value="1"/>
</dbReference>